<proteinExistence type="predicted"/>
<evidence type="ECO:0000313" key="1">
    <source>
        <dbReference type="EMBL" id="SVB54504.1"/>
    </source>
</evidence>
<name>A0A382EWM6_9ZZZZ</name>
<dbReference type="AlphaFoldDB" id="A0A382EWM6"/>
<gene>
    <name evidence="1" type="ORF">METZ01_LOCUS207358</name>
</gene>
<accession>A0A382EWM6</accession>
<reference evidence="1" key="1">
    <citation type="submission" date="2018-05" db="EMBL/GenBank/DDBJ databases">
        <authorList>
            <person name="Lanie J.A."/>
            <person name="Ng W.-L."/>
            <person name="Kazmierczak K.M."/>
            <person name="Andrzejewski T.M."/>
            <person name="Davidsen T.M."/>
            <person name="Wayne K.J."/>
            <person name="Tettelin H."/>
            <person name="Glass J.I."/>
            <person name="Rusch D."/>
            <person name="Podicherti R."/>
            <person name="Tsui H.-C.T."/>
            <person name="Winkler M.E."/>
        </authorList>
    </citation>
    <scope>NUCLEOTIDE SEQUENCE</scope>
</reference>
<dbReference type="EMBL" id="UINC01046458">
    <property type="protein sequence ID" value="SVB54504.1"/>
    <property type="molecule type" value="Genomic_DNA"/>
</dbReference>
<organism evidence="1">
    <name type="scientific">marine metagenome</name>
    <dbReference type="NCBI Taxonomy" id="408172"/>
    <lineage>
        <taxon>unclassified sequences</taxon>
        <taxon>metagenomes</taxon>
        <taxon>ecological metagenomes</taxon>
    </lineage>
</organism>
<protein>
    <submittedName>
        <fullName evidence="1">Uncharacterized protein</fullName>
    </submittedName>
</protein>
<sequence length="40" mass="4700">MFHPKQLEVNDLSIGLRPKREGNLVAFNTLVNDFFELLRK</sequence>